<dbReference type="Gene3D" id="3.30.70.270">
    <property type="match status" value="1"/>
</dbReference>
<dbReference type="Pfam" id="PF00672">
    <property type="entry name" value="HAMP"/>
    <property type="match status" value="1"/>
</dbReference>
<feature type="transmembrane region" description="Helical" evidence="6">
    <location>
        <begin position="284"/>
        <end position="306"/>
    </location>
</feature>
<dbReference type="InterPro" id="IPR001633">
    <property type="entry name" value="EAL_dom"/>
</dbReference>
<feature type="domain" description="EAL" evidence="8">
    <location>
        <begin position="688"/>
        <end position="940"/>
    </location>
</feature>
<dbReference type="PROSITE" id="PS50885">
    <property type="entry name" value="HAMP"/>
    <property type="match status" value="1"/>
</dbReference>
<evidence type="ECO:0000256" key="4">
    <source>
        <dbReference type="ARBA" id="ARBA00022989"/>
    </source>
</evidence>
<dbReference type="InterPro" id="IPR000014">
    <property type="entry name" value="PAS"/>
</dbReference>
<keyword evidence="2" id="KW-1003">Cell membrane</keyword>
<dbReference type="Gene3D" id="3.30.450.20">
    <property type="entry name" value="PAS domain"/>
    <property type="match status" value="2"/>
</dbReference>
<sequence length="940" mass="105922">MLSIRNTLILAFGGLILAVMIPLGMLVHGEARRILVEATLHNTQQTVALQSQRIAEWLDGNEKELALFSELDIIREFSPDKIRPYLQRKISARKDFQEIFYATPSGKAWSTQTPQQTFDVSDRDFFKAILKEQKSDTLLSTAEHGKEDGNGRFFIVRAIFSPTTERIGLLGASIRLAVLNQLVTPANFHDGYGWLIDRSGQIIAHPQSQLRLKLNVTRTPQTDGFVGLDSIGKRMLAGETGHGEITTQDGEKRLVVFTPVPGNSGWSYAQSIPTGSLFAPVKQLSVLIALTVCVALLGVIALVWALSRRISKPIELLATHTHRLSQGHFSEHLEFPDRTSREIRNLIDDFNRMAGNIDTMVNNLLVSERSTALVNAELASQQKALLESEERYRLAMDAANDILWDLDLQNGKAVISKRWEELHAFPIQTPDDWFGALRELVHPEDWPATQKKLDATLAGRTALFQAEFRLKLKNERMVWRLCRGKALKDAEGRVTRICGSISDIDEQKESHNKIRQMAFHDSLTGLPNRWYFMECLRNALAGEKPQGGALLFLNINNFKTLNDLFGHQEGDALLRLVASRLNDLCHENSTLARLGGDEFVMLLLDVPDEKTLSESIEGLLRFMRAPFDTRLREHRITVSIGVSFFPHDGTEPSELLRKADMALQAAKDTGRNSWKMFDPKMFERVRYRGEMEQALRQALHSREFELHYQPQLDIASGRILGFEALCRWTRPDYGPVSPAKFIPLAEETGHIQALGEWILKTACFQLAQWQRAGFGHVELAVNVSALQLKDGFTERLKSMMENAGITPERLEIEITESVMMQSFHNQLAILDELRAIGVRISLDDFGTGYSSLSYLRQLPIQTVKIDKSFIDHMEQDETTRHITESIISLSHGLKLRVVAEGVETVSQLQMLREAGCEIAQGYHIGKPMPPGEAEKMLAPK</sequence>
<dbReference type="PANTHER" id="PTHR44757">
    <property type="entry name" value="DIGUANYLATE CYCLASE DGCP"/>
    <property type="match status" value="1"/>
</dbReference>
<dbReference type="SMART" id="SM00267">
    <property type="entry name" value="GGDEF"/>
    <property type="match status" value="1"/>
</dbReference>
<dbReference type="InterPro" id="IPR000160">
    <property type="entry name" value="GGDEF_dom"/>
</dbReference>
<evidence type="ECO:0000259" key="10">
    <source>
        <dbReference type="PROSITE" id="PS50887"/>
    </source>
</evidence>
<keyword evidence="5 6" id="KW-0472">Membrane</keyword>
<keyword evidence="3 6" id="KW-0812">Transmembrane</keyword>
<dbReference type="SMART" id="SM00052">
    <property type="entry name" value="EAL"/>
    <property type="match status" value="1"/>
</dbReference>
<dbReference type="InterPro" id="IPR013655">
    <property type="entry name" value="PAS_fold_3"/>
</dbReference>
<feature type="transmembrane region" description="Helical" evidence="6">
    <location>
        <begin position="6"/>
        <end position="27"/>
    </location>
</feature>
<accession>A0A1I4XH10</accession>
<dbReference type="CDD" id="cd00130">
    <property type="entry name" value="PAS"/>
    <property type="match status" value="1"/>
</dbReference>
<evidence type="ECO:0000259" key="8">
    <source>
        <dbReference type="PROSITE" id="PS50883"/>
    </source>
</evidence>
<evidence type="ECO:0000259" key="7">
    <source>
        <dbReference type="PROSITE" id="PS50113"/>
    </source>
</evidence>
<dbReference type="AlphaFoldDB" id="A0A1I4XH10"/>
<dbReference type="InterPro" id="IPR033479">
    <property type="entry name" value="dCache_1"/>
</dbReference>
<comment type="subcellular location">
    <subcellularLocation>
        <location evidence="1">Cell membrane</location>
        <topology evidence="1">Multi-pass membrane protein</topology>
    </subcellularLocation>
</comment>
<dbReference type="NCBIfam" id="TIGR00254">
    <property type="entry name" value="GGDEF"/>
    <property type="match status" value="1"/>
</dbReference>
<dbReference type="PROSITE" id="PS50883">
    <property type="entry name" value="EAL"/>
    <property type="match status" value="1"/>
</dbReference>
<dbReference type="FunFam" id="3.20.20.450:FF:000001">
    <property type="entry name" value="Cyclic di-GMP phosphodiesterase yahA"/>
    <property type="match status" value="1"/>
</dbReference>
<dbReference type="InterPro" id="IPR000700">
    <property type="entry name" value="PAS-assoc_C"/>
</dbReference>
<feature type="domain" description="PAC" evidence="7">
    <location>
        <begin position="464"/>
        <end position="516"/>
    </location>
</feature>
<evidence type="ECO:0000256" key="2">
    <source>
        <dbReference type="ARBA" id="ARBA00022475"/>
    </source>
</evidence>
<dbReference type="OrthoDB" id="8588402at2"/>
<dbReference type="Pfam" id="PF00990">
    <property type="entry name" value="GGDEF"/>
    <property type="match status" value="1"/>
</dbReference>
<keyword evidence="12" id="KW-1185">Reference proteome</keyword>
<dbReference type="RefSeq" id="WP_091192164.1">
    <property type="nucleotide sequence ID" value="NZ_FOVE01000005.1"/>
</dbReference>
<dbReference type="Pfam" id="PF02743">
    <property type="entry name" value="dCache_1"/>
    <property type="match status" value="1"/>
</dbReference>
<evidence type="ECO:0000256" key="5">
    <source>
        <dbReference type="ARBA" id="ARBA00023136"/>
    </source>
</evidence>
<proteinExistence type="predicted"/>
<dbReference type="SMART" id="SM00304">
    <property type="entry name" value="HAMP"/>
    <property type="match status" value="1"/>
</dbReference>
<dbReference type="SUPFAM" id="SSF158472">
    <property type="entry name" value="HAMP domain-like"/>
    <property type="match status" value="1"/>
</dbReference>
<dbReference type="InterPro" id="IPR035965">
    <property type="entry name" value="PAS-like_dom_sf"/>
</dbReference>
<organism evidence="11 12">
    <name type="scientific">Formivibrio citricus</name>
    <dbReference type="NCBI Taxonomy" id="83765"/>
    <lineage>
        <taxon>Bacteria</taxon>
        <taxon>Pseudomonadati</taxon>
        <taxon>Pseudomonadota</taxon>
        <taxon>Betaproteobacteria</taxon>
        <taxon>Neisseriales</taxon>
        <taxon>Chitinibacteraceae</taxon>
        <taxon>Formivibrio</taxon>
    </lineage>
</organism>
<dbReference type="InterPro" id="IPR043128">
    <property type="entry name" value="Rev_trsase/Diguanyl_cyclase"/>
</dbReference>
<protein>
    <submittedName>
        <fullName evidence="11">PAS domain S-box-containing protein/diguanylate cyclase (GGDEF) domain-containing protein</fullName>
    </submittedName>
</protein>
<dbReference type="CDD" id="cd01949">
    <property type="entry name" value="GGDEF"/>
    <property type="match status" value="1"/>
</dbReference>
<dbReference type="STRING" id="83765.SAMN05660284_01002"/>
<name>A0A1I4XH10_9NEIS</name>
<gene>
    <name evidence="11" type="ORF">SAMN05660284_01002</name>
</gene>
<dbReference type="CDD" id="cd06225">
    <property type="entry name" value="HAMP"/>
    <property type="match status" value="1"/>
</dbReference>
<dbReference type="InterPro" id="IPR052155">
    <property type="entry name" value="Biofilm_reg_signaling"/>
</dbReference>
<dbReference type="SUPFAM" id="SSF141868">
    <property type="entry name" value="EAL domain-like"/>
    <property type="match status" value="1"/>
</dbReference>
<dbReference type="SUPFAM" id="SSF55785">
    <property type="entry name" value="PYP-like sensor domain (PAS domain)"/>
    <property type="match status" value="1"/>
</dbReference>
<reference evidence="12" key="1">
    <citation type="submission" date="2016-10" db="EMBL/GenBank/DDBJ databases">
        <authorList>
            <person name="Varghese N."/>
            <person name="Submissions S."/>
        </authorList>
    </citation>
    <scope>NUCLEOTIDE SEQUENCE [LARGE SCALE GENOMIC DNA]</scope>
    <source>
        <strain evidence="12">DSM 6150</strain>
    </source>
</reference>
<evidence type="ECO:0000256" key="3">
    <source>
        <dbReference type="ARBA" id="ARBA00022692"/>
    </source>
</evidence>
<dbReference type="InterPro" id="IPR003660">
    <property type="entry name" value="HAMP_dom"/>
</dbReference>
<dbReference type="GO" id="GO:0005886">
    <property type="term" value="C:plasma membrane"/>
    <property type="evidence" value="ECO:0007669"/>
    <property type="project" value="UniProtKB-SubCell"/>
</dbReference>
<keyword evidence="4 6" id="KW-1133">Transmembrane helix</keyword>
<dbReference type="Pfam" id="PF08447">
    <property type="entry name" value="PAS_3"/>
    <property type="match status" value="1"/>
</dbReference>
<dbReference type="SUPFAM" id="SSF55073">
    <property type="entry name" value="Nucleotide cyclase"/>
    <property type="match status" value="1"/>
</dbReference>
<dbReference type="PROSITE" id="PS50887">
    <property type="entry name" value="GGDEF"/>
    <property type="match status" value="1"/>
</dbReference>
<feature type="domain" description="HAMP" evidence="9">
    <location>
        <begin position="308"/>
        <end position="362"/>
    </location>
</feature>
<dbReference type="Gene3D" id="6.10.340.10">
    <property type="match status" value="1"/>
</dbReference>
<evidence type="ECO:0000256" key="6">
    <source>
        <dbReference type="SAM" id="Phobius"/>
    </source>
</evidence>
<dbReference type="Gene3D" id="3.20.20.450">
    <property type="entry name" value="EAL domain"/>
    <property type="match status" value="1"/>
</dbReference>
<dbReference type="InterPro" id="IPR035919">
    <property type="entry name" value="EAL_sf"/>
</dbReference>
<evidence type="ECO:0000259" key="9">
    <source>
        <dbReference type="PROSITE" id="PS50885"/>
    </source>
</evidence>
<dbReference type="InterPro" id="IPR029787">
    <property type="entry name" value="Nucleotide_cyclase"/>
</dbReference>
<evidence type="ECO:0000313" key="12">
    <source>
        <dbReference type="Proteomes" id="UP000242869"/>
    </source>
</evidence>
<evidence type="ECO:0000256" key="1">
    <source>
        <dbReference type="ARBA" id="ARBA00004651"/>
    </source>
</evidence>
<dbReference type="EMBL" id="FOVE01000005">
    <property type="protein sequence ID" value="SFN24560.1"/>
    <property type="molecule type" value="Genomic_DNA"/>
</dbReference>
<dbReference type="CDD" id="cd12914">
    <property type="entry name" value="PDC1_DGC_like"/>
    <property type="match status" value="1"/>
</dbReference>
<dbReference type="CDD" id="cd01948">
    <property type="entry name" value="EAL"/>
    <property type="match status" value="1"/>
</dbReference>
<dbReference type="PROSITE" id="PS50113">
    <property type="entry name" value="PAC"/>
    <property type="match status" value="1"/>
</dbReference>
<feature type="domain" description="GGDEF" evidence="10">
    <location>
        <begin position="546"/>
        <end position="679"/>
    </location>
</feature>
<evidence type="ECO:0000313" key="11">
    <source>
        <dbReference type="EMBL" id="SFN24560.1"/>
    </source>
</evidence>
<dbReference type="PANTHER" id="PTHR44757:SF2">
    <property type="entry name" value="BIOFILM ARCHITECTURE MAINTENANCE PROTEIN MBAA"/>
    <property type="match status" value="1"/>
</dbReference>
<dbReference type="GO" id="GO:0007165">
    <property type="term" value="P:signal transduction"/>
    <property type="evidence" value="ECO:0007669"/>
    <property type="project" value="InterPro"/>
</dbReference>
<dbReference type="Proteomes" id="UP000242869">
    <property type="component" value="Unassembled WGS sequence"/>
</dbReference>
<dbReference type="NCBIfam" id="TIGR00229">
    <property type="entry name" value="sensory_box"/>
    <property type="match status" value="1"/>
</dbReference>
<dbReference type="CDD" id="cd12912">
    <property type="entry name" value="PDC2_MCP_like"/>
    <property type="match status" value="1"/>
</dbReference>
<dbReference type="Pfam" id="PF00563">
    <property type="entry name" value="EAL"/>
    <property type="match status" value="1"/>
</dbReference>